<dbReference type="Proteomes" id="UP001165085">
    <property type="component" value="Unassembled WGS sequence"/>
</dbReference>
<dbReference type="Gene3D" id="3.40.50.720">
    <property type="entry name" value="NAD(P)-binding Rossmann-like Domain"/>
    <property type="match status" value="1"/>
</dbReference>
<dbReference type="PANTHER" id="PTHR15104">
    <property type="entry name" value="DIHYDROPTERIDINE REDUCTASE"/>
    <property type="match status" value="1"/>
</dbReference>
<protein>
    <recommendedName>
        <fullName evidence="7">NAD(P)-binding protein</fullName>
    </recommendedName>
</protein>
<dbReference type="GO" id="GO:0004155">
    <property type="term" value="F:6,7-dihydropteridine reductase activity"/>
    <property type="evidence" value="ECO:0007669"/>
    <property type="project" value="TreeGrafter"/>
</dbReference>
<gene>
    <name evidence="5" type="ORF">TrST_g11997</name>
</gene>
<name>A0A9W7EA76_9STRA</name>
<dbReference type="PANTHER" id="PTHR15104:SF0">
    <property type="entry name" value="DIHYDROPTERIDINE REDUCTASE"/>
    <property type="match status" value="1"/>
</dbReference>
<keyword evidence="6" id="KW-1185">Reference proteome</keyword>
<evidence type="ECO:0000256" key="3">
    <source>
        <dbReference type="ARBA" id="ARBA00022857"/>
    </source>
</evidence>
<dbReference type="EMBL" id="BRXY01000126">
    <property type="protein sequence ID" value="GMH68608.1"/>
    <property type="molecule type" value="Genomic_DNA"/>
</dbReference>
<dbReference type="OrthoDB" id="1204at2759"/>
<evidence type="ECO:0000313" key="6">
    <source>
        <dbReference type="Proteomes" id="UP001165085"/>
    </source>
</evidence>
<proteinExistence type="inferred from homology"/>
<dbReference type="GO" id="GO:0070404">
    <property type="term" value="F:NADH binding"/>
    <property type="evidence" value="ECO:0007669"/>
    <property type="project" value="TreeGrafter"/>
</dbReference>
<dbReference type="GO" id="GO:0006559">
    <property type="term" value="P:L-phenylalanine catabolic process"/>
    <property type="evidence" value="ECO:0007669"/>
    <property type="project" value="TreeGrafter"/>
</dbReference>
<keyword evidence="4" id="KW-0560">Oxidoreductase</keyword>
<comment type="subunit">
    <text evidence="2">Homodimer.</text>
</comment>
<reference evidence="6" key="1">
    <citation type="journal article" date="2023" name="Commun. Biol.">
        <title>Genome analysis of Parmales, the sister group of diatoms, reveals the evolutionary specialization of diatoms from phago-mixotrophs to photoautotrophs.</title>
        <authorList>
            <person name="Ban H."/>
            <person name="Sato S."/>
            <person name="Yoshikawa S."/>
            <person name="Yamada K."/>
            <person name="Nakamura Y."/>
            <person name="Ichinomiya M."/>
            <person name="Sato N."/>
            <person name="Blanc-Mathieu R."/>
            <person name="Endo H."/>
            <person name="Kuwata A."/>
            <person name="Ogata H."/>
        </authorList>
    </citation>
    <scope>NUCLEOTIDE SEQUENCE [LARGE SCALE GENOMIC DNA]</scope>
    <source>
        <strain evidence="6">NIES 3701</strain>
    </source>
</reference>
<sequence>MSKPISSLIVGCSGSLGRAFPPALPSLSSVISVDLSPPPSPRHPLISAHLPLPPSSQPSDLTNLLPHLDTAHSEKPFDLIINTGGSWSSGPFPPPSSPHSTFTTYLTSTSSMLSSNLNSAIFSCGLATRYLTSTGHLILTGSHASLTPSTCSSFMPGYGLSKNGVKYLADMLRALKPEFKVSVVHPRTLDTEANRSAMPEEDFEGWVRCEELAGEVMERLVEGGEEGDWDVVKEGGVTRLVKL</sequence>
<keyword evidence="3" id="KW-0521">NADP</keyword>
<accession>A0A9W7EA76</accession>
<comment type="similarity">
    <text evidence="1">Belongs to the short-chain dehydrogenases/reductases (SDR) family.</text>
</comment>
<dbReference type="GO" id="GO:0005737">
    <property type="term" value="C:cytoplasm"/>
    <property type="evidence" value="ECO:0007669"/>
    <property type="project" value="TreeGrafter"/>
</dbReference>
<evidence type="ECO:0000313" key="5">
    <source>
        <dbReference type="EMBL" id="GMH68608.1"/>
    </source>
</evidence>
<organism evidence="5 6">
    <name type="scientific">Triparma strigata</name>
    <dbReference type="NCBI Taxonomy" id="1606541"/>
    <lineage>
        <taxon>Eukaryota</taxon>
        <taxon>Sar</taxon>
        <taxon>Stramenopiles</taxon>
        <taxon>Ochrophyta</taxon>
        <taxon>Bolidophyceae</taxon>
        <taxon>Parmales</taxon>
        <taxon>Triparmaceae</taxon>
        <taxon>Triparma</taxon>
    </lineage>
</organism>
<evidence type="ECO:0008006" key="7">
    <source>
        <dbReference type="Google" id="ProtNLM"/>
    </source>
</evidence>
<comment type="caution">
    <text evidence="5">The sequence shown here is derived from an EMBL/GenBank/DDBJ whole genome shotgun (WGS) entry which is preliminary data.</text>
</comment>
<evidence type="ECO:0000256" key="1">
    <source>
        <dbReference type="ARBA" id="ARBA00006484"/>
    </source>
</evidence>
<dbReference type="GO" id="GO:0006729">
    <property type="term" value="P:tetrahydrobiopterin biosynthetic process"/>
    <property type="evidence" value="ECO:0007669"/>
    <property type="project" value="TreeGrafter"/>
</dbReference>
<dbReference type="GO" id="GO:0070402">
    <property type="term" value="F:NADPH binding"/>
    <property type="evidence" value="ECO:0007669"/>
    <property type="project" value="TreeGrafter"/>
</dbReference>
<dbReference type="AlphaFoldDB" id="A0A9W7EA76"/>
<evidence type="ECO:0000256" key="4">
    <source>
        <dbReference type="ARBA" id="ARBA00023002"/>
    </source>
</evidence>
<evidence type="ECO:0000256" key="2">
    <source>
        <dbReference type="ARBA" id="ARBA00011738"/>
    </source>
</evidence>
<dbReference type="InterPro" id="IPR036291">
    <property type="entry name" value="NAD(P)-bd_dom_sf"/>
</dbReference>
<dbReference type="SUPFAM" id="SSF51735">
    <property type="entry name" value="NAD(P)-binding Rossmann-fold domains"/>
    <property type="match status" value="1"/>
</dbReference>